<dbReference type="Pfam" id="PF08395">
    <property type="entry name" value="7tm_7"/>
    <property type="match status" value="1"/>
</dbReference>
<dbReference type="OrthoDB" id="7835106at2759"/>
<evidence type="ECO:0000256" key="1">
    <source>
        <dbReference type="ARBA" id="ARBA00004651"/>
    </source>
</evidence>
<protein>
    <submittedName>
        <fullName evidence="7">Blast:Putative gustatory receptor 59b</fullName>
    </submittedName>
</protein>
<keyword evidence="7" id="KW-0675">Receptor</keyword>
<dbReference type="Proteomes" id="UP000268350">
    <property type="component" value="Unassembled WGS sequence"/>
</dbReference>
<dbReference type="EMBL" id="OUUW01000001">
    <property type="protein sequence ID" value="SPP72962.1"/>
    <property type="molecule type" value="Genomic_DNA"/>
</dbReference>
<proteinExistence type="predicted"/>
<keyword evidence="3 6" id="KW-0812">Transmembrane</keyword>
<feature type="transmembrane region" description="Helical" evidence="6">
    <location>
        <begin position="45"/>
        <end position="67"/>
    </location>
</feature>
<evidence type="ECO:0000256" key="3">
    <source>
        <dbReference type="ARBA" id="ARBA00022692"/>
    </source>
</evidence>
<reference evidence="8" key="1">
    <citation type="submission" date="2018-01" db="EMBL/GenBank/DDBJ databases">
        <authorList>
            <person name="Alioto T."/>
            <person name="Alioto T."/>
        </authorList>
    </citation>
    <scope>NUCLEOTIDE SEQUENCE [LARGE SCALE GENOMIC DNA]</scope>
</reference>
<sequence length="260" mass="29997">MERAGKQMSAKLRRLFYAKSLTLTYLFLCYVLGACLYDGQFTLPMWLASVLLNNGYTVLIATPHLYFVSFWHVARGYDFVNQQLAELIATRSPLAAGYAKELRSLWSLHARLSRMAHKLNRIYGRQMLASRFDFVAFTIINSYLGIVFSLSKPAPFYAKVYGALLCSTRTMDFFMTDYICDLVARYQSKPQHNISEGIMRKELSSFVIYQHSMTLNLKVCGLFPVNRRESLNMMAAILCHSVLLLQYHLMMSAKRERQLQ</sequence>
<evidence type="ECO:0000256" key="5">
    <source>
        <dbReference type="ARBA" id="ARBA00023136"/>
    </source>
</evidence>
<gene>
    <name evidence="7" type="ORF">DGUA_6G000361</name>
</gene>
<dbReference type="PROSITE" id="PS51257">
    <property type="entry name" value="PROKAR_LIPOPROTEIN"/>
    <property type="match status" value="1"/>
</dbReference>
<evidence type="ECO:0000256" key="4">
    <source>
        <dbReference type="ARBA" id="ARBA00022989"/>
    </source>
</evidence>
<evidence type="ECO:0000256" key="6">
    <source>
        <dbReference type="SAM" id="Phobius"/>
    </source>
</evidence>
<keyword evidence="4 6" id="KW-1133">Transmembrane helix</keyword>
<evidence type="ECO:0000313" key="7">
    <source>
        <dbReference type="EMBL" id="SPP72962.1"/>
    </source>
</evidence>
<keyword evidence="5 6" id="KW-0472">Membrane</keyword>
<dbReference type="GO" id="GO:0050909">
    <property type="term" value="P:sensory perception of taste"/>
    <property type="evidence" value="ECO:0007669"/>
    <property type="project" value="InterPro"/>
</dbReference>
<accession>A0A3B0J1X5</accession>
<dbReference type="AlphaFoldDB" id="A0A3B0J1X5"/>
<dbReference type="InterPro" id="IPR013604">
    <property type="entry name" value="7TM_chemorcpt"/>
</dbReference>
<name>A0A3B0J1X5_DROGU</name>
<evidence type="ECO:0000313" key="8">
    <source>
        <dbReference type="Proteomes" id="UP000268350"/>
    </source>
</evidence>
<keyword evidence="8" id="KW-1185">Reference proteome</keyword>
<dbReference type="GO" id="GO:0005886">
    <property type="term" value="C:plasma membrane"/>
    <property type="evidence" value="ECO:0007669"/>
    <property type="project" value="UniProtKB-SubCell"/>
</dbReference>
<feature type="transmembrane region" description="Helical" evidence="6">
    <location>
        <begin position="231"/>
        <end position="250"/>
    </location>
</feature>
<keyword evidence="2" id="KW-1003">Cell membrane</keyword>
<comment type="subcellular location">
    <subcellularLocation>
        <location evidence="1">Cell membrane</location>
        <topology evidence="1">Multi-pass membrane protein</topology>
    </subcellularLocation>
</comment>
<evidence type="ECO:0000256" key="2">
    <source>
        <dbReference type="ARBA" id="ARBA00022475"/>
    </source>
</evidence>
<feature type="transmembrane region" description="Helical" evidence="6">
    <location>
        <begin position="128"/>
        <end position="150"/>
    </location>
</feature>
<feature type="transmembrane region" description="Helical" evidence="6">
    <location>
        <begin position="21"/>
        <end position="39"/>
    </location>
</feature>
<organism evidence="7 8">
    <name type="scientific">Drosophila guanche</name>
    <name type="common">Fruit fly</name>
    <dbReference type="NCBI Taxonomy" id="7266"/>
    <lineage>
        <taxon>Eukaryota</taxon>
        <taxon>Metazoa</taxon>
        <taxon>Ecdysozoa</taxon>
        <taxon>Arthropoda</taxon>
        <taxon>Hexapoda</taxon>
        <taxon>Insecta</taxon>
        <taxon>Pterygota</taxon>
        <taxon>Neoptera</taxon>
        <taxon>Endopterygota</taxon>
        <taxon>Diptera</taxon>
        <taxon>Brachycera</taxon>
        <taxon>Muscomorpha</taxon>
        <taxon>Ephydroidea</taxon>
        <taxon>Drosophilidae</taxon>
        <taxon>Drosophila</taxon>
        <taxon>Sophophora</taxon>
    </lineage>
</organism>